<feature type="transmembrane region" description="Helical" evidence="5">
    <location>
        <begin position="142"/>
        <end position="165"/>
    </location>
</feature>
<dbReference type="GO" id="GO:0016020">
    <property type="term" value="C:membrane"/>
    <property type="evidence" value="ECO:0007669"/>
    <property type="project" value="UniProtKB-SubCell"/>
</dbReference>
<protein>
    <recommendedName>
        <fullName evidence="6">G-protein coupled receptors family 1 profile domain-containing protein</fullName>
    </recommendedName>
</protein>
<dbReference type="PROSITE" id="PS51257">
    <property type="entry name" value="PROKAR_LIPOPROTEIN"/>
    <property type="match status" value="1"/>
</dbReference>
<evidence type="ECO:0000256" key="2">
    <source>
        <dbReference type="ARBA" id="ARBA00022692"/>
    </source>
</evidence>
<feature type="domain" description="G-protein coupled receptors family 1 profile" evidence="6">
    <location>
        <begin position="1"/>
        <end position="193"/>
    </location>
</feature>
<dbReference type="AlphaFoldDB" id="A0A814FZF8"/>
<keyword evidence="4 5" id="KW-0472">Membrane</keyword>
<feature type="transmembrane region" description="Helical" evidence="5">
    <location>
        <begin position="46"/>
        <end position="68"/>
    </location>
</feature>
<feature type="transmembrane region" description="Helical" evidence="5">
    <location>
        <begin position="12"/>
        <end position="34"/>
    </location>
</feature>
<name>A0A814FZF8_ADIRI</name>
<sequence length="278" mass="32127">MRSLFFCHIRGYAAHVSFGALMYSYVIQACYRLIGTIYYHQISLKIYTYAIGLQWIFAVVQLLPILLGKNQVYIEHEYLCQIAIENSKGICYINLTNYVIPVMMIVLIYYKITKSVREKVNNGTYRYNIHRARRQMVLTQRILILITIIFVLGGPYTVFIILEAFSIRRAPSYSHRIGFMFIAIACCLSIVTILYYAQTVREAIFKKNSSRKPGPPPSVPIALASILAPSDTIQEHPYLLDKKISFEHRESSQMFDRQTGFTCLESINTRWILVLSFS</sequence>
<evidence type="ECO:0000256" key="4">
    <source>
        <dbReference type="ARBA" id="ARBA00023136"/>
    </source>
</evidence>
<dbReference type="InterPro" id="IPR000276">
    <property type="entry name" value="GPCR_Rhodpsn"/>
</dbReference>
<keyword evidence="2 5" id="KW-0812">Transmembrane</keyword>
<dbReference type="EMBL" id="CAJNOJ010000189">
    <property type="protein sequence ID" value="CAF1265276.1"/>
    <property type="molecule type" value="Genomic_DNA"/>
</dbReference>
<dbReference type="Gene3D" id="1.20.1070.10">
    <property type="entry name" value="Rhodopsin 7-helix transmembrane proteins"/>
    <property type="match status" value="1"/>
</dbReference>
<organism evidence="7 9">
    <name type="scientific">Adineta ricciae</name>
    <name type="common">Rotifer</name>
    <dbReference type="NCBI Taxonomy" id="249248"/>
    <lineage>
        <taxon>Eukaryota</taxon>
        <taxon>Metazoa</taxon>
        <taxon>Spiralia</taxon>
        <taxon>Gnathifera</taxon>
        <taxon>Rotifera</taxon>
        <taxon>Eurotatoria</taxon>
        <taxon>Bdelloidea</taxon>
        <taxon>Adinetida</taxon>
        <taxon>Adinetidae</taxon>
        <taxon>Adineta</taxon>
    </lineage>
</organism>
<evidence type="ECO:0000313" key="9">
    <source>
        <dbReference type="Proteomes" id="UP000663828"/>
    </source>
</evidence>
<evidence type="ECO:0000256" key="5">
    <source>
        <dbReference type="SAM" id="Phobius"/>
    </source>
</evidence>
<evidence type="ECO:0000313" key="8">
    <source>
        <dbReference type="EMBL" id="CAF1265276.1"/>
    </source>
</evidence>
<reference evidence="7" key="1">
    <citation type="submission" date="2021-02" db="EMBL/GenBank/DDBJ databases">
        <authorList>
            <person name="Nowell W R."/>
        </authorList>
    </citation>
    <scope>NUCLEOTIDE SEQUENCE</scope>
</reference>
<accession>A0A814FZF8</accession>
<feature type="transmembrane region" description="Helical" evidence="5">
    <location>
        <begin position="89"/>
        <end position="110"/>
    </location>
</feature>
<gene>
    <name evidence="8" type="ORF">EDS130_LOCUS28732</name>
    <name evidence="7" type="ORF">XAT740_LOCUS12493</name>
</gene>
<keyword evidence="9" id="KW-1185">Reference proteome</keyword>
<dbReference type="PROSITE" id="PS50262">
    <property type="entry name" value="G_PROTEIN_RECEP_F1_2"/>
    <property type="match status" value="1"/>
</dbReference>
<dbReference type="GO" id="GO:0004930">
    <property type="term" value="F:G protein-coupled receptor activity"/>
    <property type="evidence" value="ECO:0007669"/>
    <property type="project" value="InterPro"/>
</dbReference>
<evidence type="ECO:0000256" key="3">
    <source>
        <dbReference type="ARBA" id="ARBA00022989"/>
    </source>
</evidence>
<dbReference type="CDD" id="cd00637">
    <property type="entry name" value="7tm_classA_rhodopsin-like"/>
    <property type="match status" value="1"/>
</dbReference>
<comment type="caution">
    <text evidence="7">The sequence shown here is derived from an EMBL/GenBank/DDBJ whole genome shotgun (WGS) entry which is preliminary data.</text>
</comment>
<dbReference type="Pfam" id="PF00001">
    <property type="entry name" value="7tm_1"/>
    <property type="match status" value="1"/>
</dbReference>
<evidence type="ECO:0000256" key="1">
    <source>
        <dbReference type="ARBA" id="ARBA00004370"/>
    </source>
</evidence>
<dbReference type="Proteomes" id="UP000663852">
    <property type="component" value="Unassembled WGS sequence"/>
</dbReference>
<dbReference type="EMBL" id="CAJNOR010000706">
    <property type="protein sequence ID" value="CAF0987034.1"/>
    <property type="molecule type" value="Genomic_DNA"/>
</dbReference>
<evidence type="ECO:0000259" key="6">
    <source>
        <dbReference type="PROSITE" id="PS50262"/>
    </source>
</evidence>
<proteinExistence type="predicted"/>
<evidence type="ECO:0000313" key="7">
    <source>
        <dbReference type="EMBL" id="CAF0987034.1"/>
    </source>
</evidence>
<dbReference type="InterPro" id="IPR017452">
    <property type="entry name" value="GPCR_Rhodpsn_7TM"/>
</dbReference>
<feature type="transmembrane region" description="Helical" evidence="5">
    <location>
        <begin position="177"/>
        <end position="197"/>
    </location>
</feature>
<dbReference type="Proteomes" id="UP000663828">
    <property type="component" value="Unassembled WGS sequence"/>
</dbReference>
<keyword evidence="3 5" id="KW-1133">Transmembrane helix</keyword>
<dbReference type="SUPFAM" id="SSF81321">
    <property type="entry name" value="Family A G protein-coupled receptor-like"/>
    <property type="match status" value="1"/>
</dbReference>
<comment type="subcellular location">
    <subcellularLocation>
        <location evidence="1">Membrane</location>
    </subcellularLocation>
</comment>